<organism evidence="1 2">
    <name type="scientific">Allgaiera indica</name>
    <dbReference type="NCBI Taxonomy" id="765699"/>
    <lineage>
        <taxon>Bacteria</taxon>
        <taxon>Pseudomonadati</taxon>
        <taxon>Pseudomonadota</taxon>
        <taxon>Alphaproteobacteria</taxon>
        <taxon>Rhodobacterales</taxon>
        <taxon>Paracoccaceae</taxon>
        <taxon>Allgaiera</taxon>
    </lineage>
</organism>
<evidence type="ECO:0000313" key="1">
    <source>
        <dbReference type="EMBL" id="GHE06552.1"/>
    </source>
</evidence>
<accession>A0AAN4UYJ7</accession>
<evidence type="ECO:0000313" key="2">
    <source>
        <dbReference type="Proteomes" id="UP000634647"/>
    </source>
</evidence>
<proteinExistence type="predicted"/>
<comment type="caution">
    <text evidence="1">The sequence shown here is derived from an EMBL/GenBank/DDBJ whole genome shotgun (WGS) entry which is preliminary data.</text>
</comment>
<dbReference type="Proteomes" id="UP000634647">
    <property type="component" value="Unassembled WGS sequence"/>
</dbReference>
<dbReference type="EMBL" id="BNAB01000048">
    <property type="protein sequence ID" value="GHE06552.1"/>
    <property type="molecule type" value="Genomic_DNA"/>
</dbReference>
<dbReference type="AlphaFoldDB" id="A0AAN4UYJ7"/>
<sequence length="55" mass="6467">MRESTAFDSGRDWASVLLFLDQIKREKGVWWMPRQQEAMKDVIPCDKLWGAGNRL</sequence>
<protein>
    <submittedName>
        <fullName evidence="1">Uncharacterized protein</fullName>
    </submittedName>
</protein>
<name>A0AAN4UYJ7_9RHOB</name>
<reference evidence="1" key="1">
    <citation type="journal article" date="2014" name="Int. J. Syst. Evol. Microbiol.">
        <title>Complete genome sequence of Corynebacterium casei LMG S-19264T (=DSM 44701T), isolated from a smear-ripened cheese.</title>
        <authorList>
            <consortium name="US DOE Joint Genome Institute (JGI-PGF)"/>
            <person name="Walter F."/>
            <person name="Albersmeier A."/>
            <person name="Kalinowski J."/>
            <person name="Ruckert C."/>
        </authorList>
    </citation>
    <scope>NUCLEOTIDE SEQUENCE</scope>
    <source>
        <strain evidence="1">CGMCC 1.10859</strain>
    </source>
</reference>
<gene>
    <name evidence="1" type="ORF">GCM10008024_41170</name>
</gene>
<reference evidence="1" key="2">
    <citation type="submission" date="2023-06" db="EMBL/GenBank/DDBJ databases">
        <authorList>
            <person name="Sun Q."/>
            <person name="Zhou Y."/>
        </authorList>
    </citation>
    <scope>NUCLEOTIDE SEQUENCE</scope>
    <source>
        <strain evidence="1">CGMCC 1.10859</strain>
    </source>
</reference>